<evidence type="ECO:0000313" key="2">
    <source>
        <dbReference type="Proteomes" id="UP000064912"/>
    </source>
</evidence>
<sequence>MSVRAVQFFDLPGDPVAVLLFLTPLFLAQLVPALGCAAVSLDLCGPVLHRAHDRGDKPLIRESREAGEAVAFGQQLAPIQLFCRLHDHMHLGQGDRGIQKGLML</sequence>
<reference evidence="1 2" key="1">
    <citation type="submission" date="2015-02" db="EMBL/GenBank/DDBJ databases">
        <title>Genome sequene of Rhodovulum sulfidophilum DSM 2351.</title>
        <authorList>
            <person name="Nagao N."/>
        </authorList>
    </citation>
    <scope>NUCLEOTIDE SEQUENCE [LARGE SCALE GENOMIC DNA]</scope>
    <source>
        <strain evidence="1 2">DSM 2351</strain>
        <plasmid evidence="2">Plasmid Plasmid2 DNA</plasmid>
    </source>
</reference>
<dbReference type="KEGG" id="rsu:NHU_04524"/>
<name>A0A0D6B948_RHOSU</name>
<dbReference type="Proteomes" id="UP000064912">
    <property type="component" value="Plasmid Plasmid2"/>
</dbReference>
<gene>
    <name evidence="1" type="ORF">NHU_04524</name>
</gene>
<dbReference type="AlphaFoldDB" id="A0A0D6B948"/>
<proteinExistence type="predicted"/>
<geneLocation type="plasmid" evidence="2">
    <name>Plasmid2 DNA</name>
</geneLocation>
<accession>A0A0D6B948</accession>
<protein>
    <submittedName>
        <fullName evidence="1">Biotin/lipoyl attachment domain-containing protein</fullName>
    </submittedName>
</protein>
<dbReference type="EMBL" id="AP014802">
    <property type="protein sequence ID" value="BAQ71637.1"/>
    <property type="molecule type" value="Genomic_DNA"/>
</dbReference>
<keyword evidence="1" id="KW-0614">Plasmid</keyword>
<organism evidence="1 2">
    <name type="scientific">Rhodovulum sulfidophilum</name>
    <name type="common">Rhodobacter sulfidophilus</name>
    <dbReference type="NCBI Taxonomy" id="35806"/>
    <lineage>
        <taxon>Bacteria</taxon>
        <taxon>Pseudomonadati</taxon>
        <taxon>Pseudomonadota</taxon>
        <taxon>Alphaproteobacteria</taxon>
        <taxon>Rhodobacterales</taxon>
        <taxon>Paracoccaceae</taxon>
        <taxon>Rhodovulum</taxon>
    </lineage>
</organism>
<evidence type="ECO:0000313" key="1">
    <source>
        <dbReference type="EMBL" id="BAQ71637.1"/>
    </source>
</evidence>